<evidence type="ECO:0000256" key="1">
    <source>
        <dbReference type="SAM" id="MobiDB-lite"/>
    </source>
</evidence>
<reference evidence="2" key="2">
    <citation type="journal article" date="2020" name="Nat. Commun.">
        <title>Large-scale genome sequencing of mycorrhizal fungi provides insights into the early evolution of symbiotic traits.</title>
        <authorList>
            <person name="Miyauchi S."/>
            <person name="Kiss E."/>
            <person name="Kuo A."/>
            <person name="Drula E."/>
            <person name="Kohler A."/>
            <person name="Sanchez-Garcia M."/>
            <person name="Morin E."/>
            <person name="Andreopoulos B."/>
            <person name="Barry K.W."/>
            <person name="Bonito G."/>
            <person name="Buee M."/>
            <person name="Carver A."/>
            <person name="Chen C."/>
            <person name="Cichocki N."/>
            <person name="Clum A."/>
            <person name="Culley D."/>
            <person name="Crous P.W."/>
            <person name="Fauchery L."/>
            <person name="Girlanda M."/>
            <person name="Hayes R.D."/>
            <person name="Keri Z."/>
            <person name="LaButti K."/>
            <person name="Lipzen A."/>
            <person name="Lombard V."/>
            <person name="Magnuson J."/>
            <person name="Maillard F."/>
            <person name="Murat C."/>
            <person name="Nolan M."/>
            <person name="Ohm R.A."/>
            <person name="Pangilinan J."/>
            <person name="Pereira M.F."/>
            <person name="Perotto S."/>
            <person name="Peter M."/>
            <person name="Pfister S."/>
            <person name="Riley R."/>
            <person name="Sitrit Y."/>
            <person name="Stielow J.B."/>
            <person name="Szollosi G."/>
            <person name="Zifcakova L."/>
            <person name="Stursova M."/>
            <person name="Spatafora J.W."/>
            <person name="Tedersoo L."/>
            <person name="Vaario L.M."/>
            <person name="Yamada A."/>
            <person name="Yan M."/>
            <person name="Wang P."/>
            <person name="Xu J."/>
            <person name="Bruns T."/>
            <person name="Baldrian P."/>
            <person name="Vilgalys R."/>
            <person name="Dunand C."/>
            <person name="Henrissat B."/>
            <person name="Grigoriev I.V."/>
            <person name="Hibbett D."/>
            <person name="Nagy L.G."/>
            <person name="Martin F.M."/>
        </authorList>
    </citation>
    <scope>NUCLEOTIDE SEQUENCE</scope>
    <source>
        <strain evidence="2">Prilba</strain>
    </source>
</reference>
<keyword evidence="3" id="KW-1185">Reference proteome</keyword>
<dbReference type="OrthoDB" id="10645212at2759"/>
<organism evidence="2 3">
    <name type="scientific">Russula ochroleuca</name>
    <dbReference type="NCBI Taxonomy" id="152965"/>
    <lineage>
        <taxon>Eukaryota</taxon>
        <taxon>Fungi</taxon>
        <taxon>Dikarya</taxon>
        <taxon>Basidiomycota</taxon>
        <taxon>Agaricomycotina</taxon>
        <taxon>Agaricomycetes</taxon>
        <taxon>Russulales</taxon>
        <taxon>Russulaceae</taxon>
        <taxon>Russula</taxon>
    </lineage>
</organism>
<gene>
    <name evidence="2" type="ORF">DFH94DRAFT_354451</name>
</gene>
<feature type="compositionally biased region" description="Polar residues" evidence="1">
    <location>
        <begin position="132"/>
        <end position="143"/>
    </location>
</feature>
<name>A0A9P5MQA4_9AGAM</name>
<feature type="compositionally biased region" description="Pro residues" evidence="1">
    <location>
        <begin position="1"/>
        <end position="21"/>
    </location>
</feature>
<comment type="caution">
    <text evidence="2">The sequence shown here is derived from an EMBL/GenBank/DDBJ whole genome shotgun (WGS) entry which is preliminary data.</text>
</comment>
<feature type="region of interest" description="Disordered" evidence="1">
    <location>
        <begin position="1"/>
        <end position="143"/>
    </location>
</feature>
<feature type="compositionally biased region" description="Pro residues" evidence="1">
    <location>
        <begin position="90"/>
        <end position="107"/>
    </location>
</feature>
<protein>
    <submittedName>
        <fullName evidence="2">Uncharacterized protein</fullName>
    </submittedName>
</protein>
<sequence length="201" mass="21798">MYRQHPPPPPPPPTFPEPFPKSRPANRSQNAAGADTTYLQTGRPPGNTHDPRVPSPSAHSSLPQSSVQPPPRGQPPPILRSTYPGSNIPPHEPPPPYEYALHPPAPQPSSGSDSHHPPFPIPFITPRKPTTNSSGPQQPVFQHSTATPIFDHPISSEPLSYRACVHQQGDFSSNDKRPRGLFGIIMAFMARSSLKPNIASP</sequence>
<feature type="compositionally biased region" description="Low complexity" evidence="1">
    <location>
        <begin position="55"/>
        <end position="67"/>
    </location>
</feature>
<evidence type="ECO:0000313" key="2">
    <source>
        <dbReference type="EMBL" id="KAF8465596.1"/>
    </source>
</evidence>
<dbReference type="Proteomes" id="UP000759537">
    <property type="component" value="Unassembled WGS sequence"/>
</dbReference>
<feature type="compositionally biased region" description="Pro residues" evidence="1">
    <location>
        <begin position="68"/>
        <end position="78"/>
    </location>
</feature>
<dbReference type="EMBL" id="WHVB01000046">
    <property type="protein sequence ID" value="KAF8465596.1"/>
    <property type="molecule type" value="Genomic_DNA"/>
</dbReference>
<proteinExistence type="predicted"/>
<evidence type="ECO:0000313" key="3">
    <source>
        <dbReference type="Proteomes" id="UP000759537"/>
    </source>
</evidence>
<reference evidence="2" key="1">
    <citation type="submission" date="2019-10" db="EMBL/GenBank/DDBJ databases">
        <authorList>
            <consortium name="DOE Joint Genome Institute"/>
            <person name="Kuo A."/>
            <person name="Miyauchi S."/>
            <person name="Kiss E."/>
            <person name="Drula E."/>
            <person name="Kohler A."/>
            <person name="Sanchez-Garcia M."/>
            <person name="Andreopoulos B."/>
            <person name="Barry K.W."/>
            <person name="Bonito G."/>
            <person name="Buee M."/>
            <person name="Carver A."/>
            <person name="Chen C."/>
            <person name="Cichocki N."/>
            <person name="Clum A."/>
            <person name="Culley D."/>
            <person name="Crous P.W."/>
            <person name="Fauchery L."/>
            <person name="Girlanda M."/>
            <person name="Hayes R."/>
            <person name="Keri Z."/>
            <person name="LaButti K."/>
            <person name="Lipzen A."/>
            <person name="Lombard V."/>
            <person name="Magnuson J."/>
            <person name="Maillard F."/>
            <person name="Morin E."/>
            <person name="Murat C."/>
            <person name="Nolan M."/>
            <person name="Ohm R."/>
            <person name="Pangilinan J."/>
            <person name="Pereira M."/>
            <person name="Perotto S."/>
            <person name="Peter M."/>
            <person name="Riley R."/>
            <person name="Sitrit Y."/>
            <person name="Stielow B."/>
            <person name="Szollosi G."/>
            <person name="Zifcakova L."/>
            <person name="Stursova M."/>
            <person name="Spatafora J.W."/>
            <person name="Tedersoo L."/>
            <person name="Vaario L.-M."/>
            <person name="Yamada A."/>
            <person name="Yan M."/>
            <person name="Wang P."/>
            <person name="Xu J."/>
            <person name="Bruns T."/>
            <person name="Baldrian P."/>
            <person name="Vilgalys R."/>
            <person name="Henrissat B."/>
            <person name="Grigoriev I.V."/>
            <person name="Hibbett D."/>
            <person name="Nagy L.G."/>
            <person name="Martin F.M."/>
        </authorList>
    </citation>
    <scope>NUCLEOTIDE SEQUENCE</scope>
    <source>
        <strain evidence="2">Prilba</strain>
    </source>
</reference>
<dbReference type="AlphaFoldDB" id="A0A9P5MQA4"/>
<accession>A0A9P5MQA4</accession>